<dbReference type="RefSeq" id="WP_218321786.1">
    <property type="nucleotide sequence ID" value="NZ_JAEEGC010000096.1"/>
</dbReference>
<accession>A0A949TZM2</accession>
<keyword evidence="7" id="KW-0408">Iron</keyword>
<evidence type="ECO:0000256" key="1">
    <source>
        <dbReference type="ARBA" id="ARBA00001917"/>
    </source>
</evidence>
<keyword evidence="8" id="KW-0411">Iron-sulfur</keyword>
<dbReference type="InterPro" id="IPR001155">
    <property type="entry name" value="OxRdtase_FMN_N"/>
</dbReference>
<dbReference type="Pfam" id="PF00724">
    <property type="entry name" value="Oxidored_FMN"/>
    <property type="match status" value="1"/>
</dbReference>
<comment type="caution">
    <text evidence="11">The sequence shown here is derived from an EMBL/GenBank/DDBJ whole genome shotgun (WGS) entry which is preliminary data.</text>
</comment>
<dbReference type="GO" id="GO:0016491">
    <property type="term" value="F:oxidoreductase activity"/>
    <property type="evidence" value="ECO:0007669"/>
    <property type="project" value="UniProtKB-KW"/>
</dbReference>
<evidence type="ECO:0000259" key="9">
    <source>
        <dbReference type="Pfam" id="PF00724"/>
    </source>
</evidence>
<proteinExistence type="predicted"/>
<evidence type="ECO:0000256" key="5">
    <source>
        <dbReference type="ARBA" id="ARBA00022723"/>
    </source>
</evidence>
<dbReference type="EMBL" id="JAEEGC010000096">
    <property type="protein sequence ID" value="MBV7274726.1"/>
    <property type="molecule type" value="Genomic_DNA"/>
</dbReference>
<evidence type="ECO:0000256" key="7">
    <source>
        <dbReference type="ARBA" id="ARBA00023004"/>
    </source>
</evidence>
<dbReference type="InterPro" id="IPR051793">
    <property type="entry name" value="NADH:flavin_oxidoreductase"/>
</dbReference>
<sequence length="672" mass="74297">MNKQFSNLFSPIKVRNYTYKNRIINAPTLFAHSVLFLPEIKENVYRMVENRAKGGSAAVSTGEISVNAEEALCLFLERPVDFSKYEGEDFEAIKEFATRIKKHGAIAYLEFCHEGARSEAKPPYQPWGPDGYIREDGVEVKAMGLAMMEKVCEDFAQISRFAKACGFDGVLVHGGHGFNMQQFLSPWTNHRRDEFGGSMENRARFPMMILDAVREAIGEEMIIELRISAEDGVEGGLTIDDTVEFCKLIDGKVDIIHVSNGLKWAGNQTNTFSDFFKVHGINVEHAAKIKKVVKKSLIAVIGGINSPEQAEEIIASGKADFIELGRQGFADPEFANKAKNGEADKIRRCVRCFQCYPGFCEHKTDIPLWEKLSKEEAAKIYSPASMGRCAINPNSGFGHYPDRMQVPKKSREVLVIGGGAGGLQATLTAKERGHKVTLAEKSNRLGGIINFTDIDEDKVDLRNFKNLLIREVENDKDINVMMNTEADEKLINEINPDAVIIAVGSHPLVPKIPGIDTAMNALEAYNSMDKIGKKVVLVGGGLVGCEVGLHLASKGKEVTVVEMNTMMAFETFGYYRNALLDEMDKRSIKQLLGAKCLEFKKDGVLVSKDGQESFIQADTVIYSMGMKANTKDVEKLKDICKDKEVHVIGDCLKPGKVGDSVRSGYMAAMSII</sequence>
<organism evidence="11 12">
    <name type="scientific">Clostridium thailandense</name>
    <dbReference type="NCBI Taxonomy" id="2794346"/>
    <lineage>
        <taxon>Bacteria</taxon>
        <taxon>Bacillati</taxon>
        <taxon>Bacillota</taxon>
        <taxon>Clostridia</taxon>
        <taxon>Eubacteriales</taxon>
        <taxon>Clostridiaceae</taxon>
        <taxon>Clostridium</taxon>
    </lineage>
</organism>
<dbReference type="GO" id="GO:0010181">
    <property type="term" value="F:FMN binding"/>
    <property type="evidence" value="ECO:0007669"/>
    <property type="project" value="InterPro"/>
</dbReference>
<evidence type="ECO:0000256" key="2">
    <source>
        <dbReference type="ARBA" id="ARBA00001966"/>
    </source>
</evidence>
<dbReference type="AlphaFoldDB" id="A0A949TZM2"/>
<dbReference type="PANTHER" id="PTHR42917:SF2">
    <property type="entry name" value="2,4-DIENOYL-COA REDUCTASE [(2E)-ENOYL-COA-PRODUCING]"/>
    <property type="match status" value="1"/>
</dbReference>
<gene>
    <name evidence="11" type="ORF">I6U48_17665</name>
</gene>
<evidence type="ECO:0000256" key="4">
    <source>
        <dbReference type="ARBA" id="ARBA00022643"/>
    </source>
</evidence>
<protein>
    <submittedName>
        <fullName evidence="11">FAD-dependent oxidoreductase</fullName>
    </submittedName>
</protein>
<evidence type="ECO:0000256" key="6">
    <source>
        <dbReference type="ARBA" id="ARBA00023002"/>
    </source>
</evidence>
<keyword evidence="6" id="KW-0560">Oxidoreductase</keyword>
<feature type="domain" description="NADH:flavin oxidoreductase/NADH oxidase N-terminal" evidence="9">
    <location>
        <begin position="8"/>
        <end position="343"/>
    </location>
</feature>
<comment type="cofactor">
    <cofactor evidence="1">
        <name>FMN</name>
        <dbReference type="ChEBI" id="CHEBI:58210"/>
    </cofactor>
</comment>
<comment type="cofactor">
    <cofactor evidence="2">
        <name>[4Fe-4S] cluster</name>
        <dbReference type="ChEBI" id="CHEBI:49883"/>
    </cofactor>
</comment>
<dbReference type="GO" id="GO:0051536">
    <property type="term" value="F:iron-sulfur cluster binding"/>
    <property type="evidence" value="ECO:0007669"/>
    <property type="project" value="UniProtKB-KW"/>
</dbReference>
<dbReference type="CDD" id="cd02803">
    <property type="entry name" value="OYE_like_FMN_family"/>
    <property type="match status" value="1"/>
</dbReference>
<dbReference type="Proteomes" id="UP000694308">
    <property type="component" value="Unassembled WGS sequence"/>
</dbReference>
<evidence type="ECO:0000259" key="10">
    <source>
        <dbReference type="Pfam" id="PF07992"/>
    </source>
</evidence>
<evidence type="ECO:0000256" key="3">
    <source>
        <dbReference type="ARBA" id="ARBA00022630"/>
    </source>
</evidence>
<keyword evidence="5" id="KW-0479">Metal-binding</keyword>
<dbReference type="InterPro" id="IPR023753">
    <property type="entry name" value="FAD/NAD-binding_dom"/>
</dbReference>
<evidence type="ECO:0000313" key="12">
    <source>
        <dbReference type="Proteomes" id="UP000694308"/>
    </source>
</evidence>
<reference evidence="11" key="1">
    <citation type="submission" date="2020-12" db="EMBL/GenBank/DDBJ databases">
        <title>Clostridium thailandense sp. nov., a novel acetogenic bacterium isolated from peat land soil in Thailand.</title>
        <authorList>
            <person name="Chaikitkaew S."/>
            <person name="Birkeland N.K."/>
        </authorList>
    </citation>
    <scope>NUCLEOTIDE SEQUENCE</scope>
    <source>
        <strain evidence="11">PL3</strain>
    </source>
</reference>
<dbReference type="GO" id="GO:0046872">
    <property type="term" value="F:metal ion binding"/>
    <property type="evidence" value="ECO:0007669"/>
    <property type="project" value="UniProtKB-KW"/>
</dbReference>
<dbReference type="Pfam" id="PF07992">
    <property type="entry name" value="Pyr_redox_2"/>
    <property type="match status" value="1"/>
</dbReference>
<feature type="domain" description="FAD/NAD(P)-binding" evidence="10">
    <location>
        <begin position="412"/>
        <end position="637"/>
    </location>
</feature>
<keyword evidence="12" id="KW-1185">Reference proteome</keyword>
<evidence type="ECO:0000313" key="11">
    <source>
        <dbReference type="EMBL" id="MBV7274726.1"/>
    </source>
</evidence>
<keyword evidence="3" id="KW-0285">Flavoprotein</keyword>
<name>A0A949TZM2_9CLOT</name>
<evidence type="ECO:0000256" key="8">
    <source>
        <dbReference type="ARBA" id="ARBA00023014"/>
    </source>
</evidence>
<keyword evidence="4" id="KW-0288">FMN</keyword>
<dbReference type="PANTHER" id="PTHR42917">
    <property type="entry name" value="2,4-DIENOYL-COA REDUCTASE"/>
    <property type="match status" value="1"/>
</dbReference>